<evidence type="ECO:0000313" key="4">
    <source>
        <dbReference type="Proteomes" id="UP000006727"/>
    </source>
</evidence>
<keyword evidence="4" id="KW-1185">Reference proteome</keyword>
<reference evidence="2 4" key="1">
    <citation type="journal article" date="2008" name="Science">
        <title>The Physcomitrella genome reveals evolutionary insights into the conquest of land by plants.</title>
        <authorList>
            <person name="Rensing S."/>
            <person name="Lang D."/>
            <person name="Zimmer A."/>
            <person name="Terry A."/>
            <person name="Salamov A."/>
            <person name="Shapiro H."/>
            <person name="Nishiyama T."/>
            <person name="Perroud P.-F."/>
            <person name="Lindquist E."/>
            <person name="Kamisugi Y."/>
            <person name="Tanahashi T."/>
            <person name="Sakakibara K."/>
            <person name="Fujita T."/>
            <person name="Oishi K."/>
            <person name="Shin-I T."/>
            <person name="Kuroki Y."/>
            <person name="Toyoda A."/>
            <person name="Suzuki Y."/>
            <person name="Hashimoto A."/>
            <person name="Yamaguchi K."/>
            <person name="Sugano A."/>
            <person name="Kohara Y."/>
            <person name="Fujiyama A."/>
            <person name="Anterola A."/>
            <person name="Aoki S."/>
            <person name="Ashton N."/>
            <person name="Barbazuk W.B."/>
            <person name="Barker E."/>
            <person name="Bennetzen J."/>
            <person name="Bezanilla M."/>
            <person name="Blankenship R."/>
            <person name="Cho S.H."/>
            <person name="Dutcher S."/>
            <person name="Estelle M."/>
            <person name="Fawcett J.A."/>
            <person name="Gundlach H."/>
            <person name="Hanada K."/>
            <person name="Heyl A."/>
            <person name="Hicks K.A."/>
            <person name="Hugh J."/>
            <person name="Lohr M."/>
            <person name="Mayer K."/>
            <person name="Melkozernov A."/>
            <person name="Murata T."/>
            <person name="Nelson D."/>
            <person name="Pils B."/>
            <person name="Prigge M."/>
            <person name="Reiss B."/>
            <person name="Renner T."/>
            <person name="Rombauts S."/>
            <person name="Rushton P."/>
            <person name="Sanderfoot A."/>
            <person name="Schween G."/>
            <person name="Shiu S.-H."/>
            <person name="Stueber K."/>
            <person name="Theodoulou F.L."/>
            <person name="Tu H."/>
            <person name="Van de Peer Y."/>
            <person name="Verrier P.J."/>
            <person name="Waters E."/>
            <person name="Wood A."/>
            <person name="Yang L."/>
            <person name="Cove D."/>
            <person name="Cuming A."/>
            <person name="Hasebe M."/>
            <person name="Lucas S."/>
            <person name="Mishler D.B."/>
            <person name="Reski R."/>
            <person name="Grigoriev I."/>
            <person name="Quatrano R.S."/>
            <person name="Boore J.L."/>
        </authorList>
    </citation>
    <scope>NUCLEOTIDE SEQUENCE [LARGE SCALE GENOMIC DNA]</scope>
    <source>
        <strain evidence="3 4">cv. Gransden 2004</strain>
    </source>
</reference>
<organism evidence="2">
    <name type="scientific">Physcomitrium patens</name>
    <name type="common">Spreading-leaved earth moss</name>
    <name type="synonym">Physcomitrella patens</name>
    <dbReference type="NCBI Taxonomy" id="3218"/>
    <lineage>
        <taxon>Eukaryota</taxon>
        <taxon>Viridiplantae</taxon>
        <taxon>Streptophyta</taxon>
        <taxon>Embryophyta</taxon>
        <taxon>Bryophyta</taxon>
        <taxon>Bryophytina</taxon>
        <taxon>Bryopsida</taxon>
        <taxon>Funariidae</taxon>
        <taxon>Funariales</taxon>
        <taxon>Funariaceae</taxon>
        <taxon>Physcomitrium</taxon>
    </lineage>
</organism>
<proteinExistence type="predicted"/>
<dbReference type="EnsemblPlants" id="Pp3c20_1210V3.1">
    <property type="protein sequence ID" value="PAC:32946087.CDS.1"/>
    <property type="gene ID" value="Pp3c20_1210"/>
</dbReference>
<dbReference type="InParanoid" id="A0A2K1ITI4"/>
<feature type="region of interest" description="Disordered" evidence="1">
    <location>
        <begin position="1"/>
        <end position="25"/>
    </location>
</feature>
<reference evidence="2 4" key="2">
    <citation type="journal article" date="2018" name="Plant J.">
        <title>The Physcomitrella patens chromosome-scale assembly reveals moss genome structure and evolution.</title>
        <authorList>
            <person name="Lang D."/>
            <person name="Ullrich K.K."/>
            <person name="Murat F."/>
            <person name="Fuchs J."/>
            <person name="Jenkins J."/>
            <person name="Haas F.B."/>
            <person name="Piednoel M."/>
            <person name="Gundlach H."/>
            <person name="Van Bel M."/>
            <person name="Meyberg R."/>
            <person name="Vives C."/>
            <person name="Morata J."/>
            <person name="Symeonidi A."/>
            <person name="Hiss M."/>
            <person name="Muchero W."/>
            <person name="Kamisugi Y."/>
            <person name="Saleh O."/>
            <person name="Blanc G."/>
            <person name="Decker E.L."/>
            <person name="van Gessel N."/>
            <person name="Grimwood J."/>
            <person name="Hayes R.D."/>
            <person name="Graham S.W."/>
            <person name="Gunter L.E."/>
            <person name="McDaniel S.F."/>
            <person name="Hoernstein S.N.W."/>
            <person name="Larsson A."/>
            <person name="Li F.W."/>
            <person name="Perroud P.F."/>
            <person name="Phillips J."/>
            <person name="Ranjan P."/>
            <person name="Rokshar D.S."/>
            <person name="Rothfels C.J."/>
            <person name="Schneider L."/>
            <person name="Shu S."/>
            <person name="Stevenson D.W."/>
            <person name="Thummler F."/>
            <person name="Tillich M."/>
            <person name="Villarreal Aguilar J.C."/>
            <person name="Widiez T."/>
            <person name="Wong G.K."/>
            <person name="Wymore A."/>
            <person name="Zhang Y."/>
            <person name="Zimmer A.D."/>
            <person name="Quatrano R.S."/>
            <person name="Mayer K.F.X."/>
            <person name="Goodstein D."/>
            <person name="Casacuberta J.M."/>
            <person name="Vandepoele K."/>
            <person name="Reski R."/>
            <person name="Cuming A.C."/>
            <person name="Tuskan G.A."/>
            <person name="Maumus F."/>
            <person name="Salse J."/>
            <person name="Schmutz J."/>
            <person name="Rensing S.A."/>
        </authorList>
    </citation>
    <scope>NUCLEOTIDE SEQUENCE [LARGE SCALE GENOMIC DNA]</scope>
    <source>
        <strain evidence="3 4">cv. Gransden 2004</strain>
    </source>
</reference>
<dbReference type="Gramene" id="Pp3c20_1210V3.1">
    <property type="protein sequence ID" value="PAC:32946087.CDS.1"/>
    <property type="gene ID" value="Pp3c20_1210"/>
</dbReference>
<protein>
    <submittedName>
        <fullName evidence="2 3">Uncharacterized protein</fullName>
    </submittedName>
</protein>
<gene>
    <name evidence="2" type="ORF">PHYPA_024528</name>
</gene>
<name>A0A2K1ITI4_PHYPA</name>
<reference evidence="3" key="3">
    <citation type="submission" date="2020-12" db="UniProtKB">
        <authorList>
            <consortium name="EnsemblPlants"/>
        </authorList>
    </citation>
    <scope>IDENTIFICATION</scope>
</reference>
<evidence type="ECO:0000313" key="2">
    <source>
        <dbReference type="EMBL" id="PNR32586.1"/>
    </source>
</evidence>
<accession>A0A2K1ITI4</accession>
<evidence type="ECO:0000313" key="3">
    <source>
        <dbReference type="EnsemblPlants" id="PAC:32946087.CDS.1"/>
    </source>
</evidence>
<dbReference type="Proteomes" id="UP000006727">
    <property type="component" value="Chromosome 20"/>
</dbReference>
<sequence>MLETFWQTDTSEESNKAGMCSEESEGESYQNAETFVYATDAIVDEHDAGPDFGMVYIENLILEKRGT</sequence>
<evidence type="ECO:0000256" key="1">
    <source>
        <dbReference type="SAM" id="MobiDB-lite"/>
    </source>
</evidence>
<dbReference type="EMBL" id="ABEU02000020">
    <property type="protein sequence ID" value="PNR32586.1"/>
    <property type="molecule type" value="Genomic_DNA"/>
</dbReference>
<dbReference type="AlphaFoldDB" id="A0A2K1ITI4"/>